<organism evidence="4 5">
    <name type="scientific">Amylocarpus encephaloides</name>
    <dbReference type="NCBI Taxonomy" id="45428"/>
    <lineage>
        <taxon>Eukaryota</taxon>
        <taxon>Fungi</taxon>
        <taxon>Dikarya</taxon>
        <taxon>Ascomycota</taxon>
        <taxon>Pezizomycotina</taxon>
        <taxon>Leotiomycetes</taxon>
        <taxon>Helotiales</taxon>
        <taxon>Helotiales incertae sedis</taxon>
        <taxon>Amylocarpus</taxon>
    </lineage>
</organism>
<keyword evidence="1" id="KW-0479">Metal-binding</keyword>
<accession>A0A9P7YFL5</accession>
<proteinExistence type="predicted"/>
<dbReference type="SUPFAM" id="SSF57756">
    <property type="entry name" value="Retrovirus zinc finger-like domains"/>
    <property type="match status" value="1"/>
</dbReference>
<feature type="compositionally biased region" description="Polar residues" evidence="2">
    <location>
        <begin position="128"/>
        <end position="139"/>
    </location>
</feature>
<dbReference type="EMBL" id="MU251531">
    <property type="protein sequence ID" value="KAG9232761.1"/>
    <property type="molecule type" value="Genomic_DNA"/>
</dbReference>
<dbReference type="SMART" id="SM00343">
    <property type="entry name" value="ZnF_C2HC"/>
    <property type="match status" value="1"/>
</dbReference>
<evidence type="ECO:0000259" key="3">
    <source>
        <dbReference type="PROSITE" id="PS50158"/>
    </source>
</evidence>
<gene>
    <name evidence="4" type="ORF">BJ875DRAFT_442843</name>
</gene>
<dbReference type="InterPro" id="IPR001878">
    <property type="entry name" value="Znf_CCHC"/>
</dbReference>
<dbReference type="GO" id="GO:0008270">
    <property type="term" value="F:zinc ion binding"/>
    <property type="evidence" value="ECO:0007669"/>
    <property type="project" value="UniProtKB-KW"/>
</dbReference>
<dbReference type="OrthoDB" id="1929566at2759"/>
<dbReference type="Proteomes" id="UP000824998">
    <property type="component" value="Unassembled WGS sequence"/>
</dbReference>
<comment type="caution">
    <text evidence="4">The sequence shown here is derived from an EMBL/GenBank/DDBJ whole genome shotgun (WGS) entry which is preliminary data.</text>
</comment>
<keyword evidence="1" id="KW-0862">Zinc</keyword>
<feature type="compositionally biased region" description="Basic residues" evidence="2">
    <location>
        <begin position="91"/>
        <end position="101"/>
    </location>
</feature>
<keyword evidence="5" id="KW-1185">Reference proteome</keyword>
<name>A0A9P7YFL5_9HELO</name>
<keyword evidence="1" id="KW-0863">Zinc-finger</keyword>
<protein>
    <recommendedName>
        <fullName evidence="3">CCHC-type domain-containing protein</fullName>
    </recommendedName>
</protein>
<feature type="domain" description="CCHC-type" evidence="3">
    <location>
        <begin position="78"/>
        <end position="95"/>
    </location>
</feature>
<sequence length="162" mass="18535">MINRILQALPSTSHWQAQGQFCYRENLDLAQTINSLQSIEAPLALPTASASYSRHKGHYKVFDKDKDKGKNEDYTQGRKCFFCNKTGHVQKNCRKYKRAQRRAQSSESEEGISSEERPKKKKRETAASAYTESAKQMKSTRLRPVDKWVSGEGLLNFQKGET</sequence>
<evidence type="ECO:0000256" key="2">
    <source>
        <dbReference type="SAM" id="MobiDB-lite"/>
    </source>
</evidence>
<dbReference type="AlphaFoldDB" id="A0A9P7YFL5"/>
<evidence type="ECO:0000256" key="1">
    <source>
        <dbReference type="PROSITE-ProRule" id="PRU00047"/>
    </source>
</evidence>
<evidence type="ECO:0000313" key="4">
    <source>
        <dbReference type="EMBL" id="KAG9232761.1"/>
    </source>
</evidence>
<evidence type="ECO:0000313" key="5">
    <source>
        <dbReference type="Proteomes" id="UP000824998"/>
    </source>
</evidence>
<dbReference type="Gene3D" id="4.10.60.10">
    <property type="entry name" value="Zinc finger, CCHC-type"/>
    <property type="match status" value="1"/>
</dbReference>
<reference evidence="4" key="1">
    <citation type="journal article" date="2021" name="IMA Fungus">
        <title>Genomic characterization of three marine fungi, including Emericellopsis atlantica sp. nov. with signatures of a generalist lifestyle and marine biomass degradation.</title>
        <authorList>
            <person name="Hagestad O.C."/>
            <person name="Hou L."/>
            <person name="Andersen J.H."/>
            <person name="Hansen E.H."/>
            <person name="Altermark B."/>
            <person name="Li C."/>
            <person name="Kuhnert E."/>
            <person name="Cox R.J."/>
            <person name="Crous P.W."/>
            <person name="Spatafora J.W."/>
            <person name="Lail K."/>
            <person name="Amirebrahimi M."/>
            <person name="Lipzen A."/>
            <person name="Pangilinan J."/>
            <person name="Andreopoulos W."/>
            <person name="Hayes R.D."/>
            <person name="Ng V."/>
            <person name="Grigoriev I.V."/>
            <person name="Jackson S.A."/>
            <person name="Sutton T.D.S."/>
            <person name="Dobson A.D.W."/>
            <person name="Rama T."/>
        </authorList>
    </citation>
    <scope>NUCLEOTIDE SEQUENCE</scope>
    <source>
        <strain evidence="4">TRa018bII</strain>
    </source>
</reference>
<feature type="region of interest" description="Disordered" evidence="2">
    <location>
        <begin position="90"/>
        <end position="145"/>
    </location>
</feature>
<dbReference type="PROSITE" id="PS50158">
    <property type="entry name" value="ZF_CCHC"/>
    <property type="match status" value="1"/>
</dbReference>
<dbReference type="InterPro" id="IPR036875">
    <property type="entry name" value="Znf_CCHC_sf"/>
</dbReference>
<dbReference type="GO" id="GO:0003676">
    <property type="term" value="F:nucleic acid binding"/>
    <property type="evidence" value="ECO:0007669"/>
    <property type="project" value="InterPro"/>
</dbReference>